<dbReference type="HOGENOM" id="CLU_045011_19_1_6"/>
<dbReference type="Gene3D" id="3.40.50.1000">
    <property type="entry name" value="HAD superfamily/HAD-like"/>
    <property type="match status" value="1"/>
</dbReference>
<dbReference type="PANTHER" id="PTHR43434:SF23">
    <property type="entry name" value="PHOSPHOGLYCOLATE PHOSPHATASE"/>
    <property type="match status" value="1"/>
</dbReference>
<name>V2U8B2_9GAMM</name>
<dbReference type="FunFam" id="3.40.50.1000:FF:000022">
    <property type="entry name" value="Phosphoglycolate phosphatase"/>
    <property type="match status" value="1"/>
</dbReference>
<dbReference type="GO" id="GO:0005829">
    <property type="term" value="C:cytosol"/>
    <property type="evidence" value="ECO:0007669"/>
    <property type="project" value="TreeGrafter"/>
</dbReference>
<dbReference type="NCBIfam" id="TIGR01509">
    <property type="entry name" value="HAD-SF-IA-v3"/>
    <property type="match status" value="1"/>
</dbReference>
<keyword evidence="1" id="KW-0479">Metal-binding</keyword>
<evidence type="ECO:0000256" key="2">
    <source>
        <dbReference type="ARBA" id="ARBA00022801"/>
    </source>
</evidence>
<evidence type="ECO:0000313" key="5">
    <source>
        <dbReference type="EMBL" id="ESK50618.1"/>
    </source>
</evidence>
<evidence type="ECO:0000256" key="1">
    <source>
        <dbReference type="ARBA" id="ARBA00022723"/>
    </source>
</evidence>
<dbReference type="InterPro" id="IPR023214">
    <property type="entry name" value="HAD_sf"/>
</dbReference>
<dbReference type="Gene3D" id="1.10.150.240">
    <property type="entry name" value="Putative phosphatase, domain 2"/>
    <property type="match status" value="1"/>
</dbReference>
<dbReference type="InterPro" id="IPR023198">
    <property type="entry name" value="PGP-like_dom2"/>
</dbReference>
<evidence type="ECO:0000256" key="4">
    <source>
        <dbReference type="ARBA" id="ARBA00023277"/>
    </source>
</evidence>
<dbReference type="SFLD" id="SFLDG01129">
    <property type="entry name" value="C1.5:_HAD__Beta-PGM__Phosphata"/>
    <property type="match status" value="1"/>
</dbReference>
<dbReference type="GO" id="GO:0006281">
    <property type="term" value="P:DNA repair"/>
    <property type="evidence" value="ECO:0007669"/>
    <property type="project" value="TreeGrafter"/>
</dbReference>
<evidence type="ECO:0000256" key="3">
    <source>
        <dbReference type="ARBA" id="ARBA00022842"/>
    </source>
</evidence>
<gene>
    <name evidence="5" type="ORF">P255_02601</name>
</gene>
<dbReference type="SFLD" id="SFLDG01135">
    <property type="entry name" value="C1.5.6:_HAD__Beta-PGM__Phospha"/>
    <property type="match status" value="1"/>
</dbReference>
<keyword evidence="3" id="KW-0460">Magnesium</keyword>
<dbReference type="GO" id="GO:0008967">
    <property type="term" value="F:phosphoglycolate phosphatase activity"/>
    <property type="evidence" value="ECO:0007669"/>
    <property type="project" value="TreeGrafter"/>
</dbReference>
<comment type="caution">
    <text evidence="5">The sequence shown here is derived from an EMBL/GenBank/DDBJ whole genome shotgun (WGS) entry which is preliminary data.</text>
</comment>
<dbReference type="OrthoDB" id="9776368at2"/>
<dbReference type="InterPro" id="IPR050155">
    <property type="entry name" value="HAD-like_hydrolase_sf"/>
</dbReference>
<dbReference type="PATRIC" id="fig|1341683.3.peg.2573"/>
<evidence type="ECO:0000313" key="6">
    <source>
        <dbReference type="Proteomes" id="UP000018418"/>
    </source>
</evidence>
<organism evidence="5 6">
    <name type="scientific">Acinetobacter brisouii CIP 110357</name>
    <dbReference type="NCBI Taxonomy" id="1341683"/>
    <lineage>
        <taxon>Bacteria</taxon>
        <taxon>Pseudomonadati</taxon>
        <taxon>Pseudomonadota</taxon>
        <taxon>Gammaproteobacteria</taxon>
        <taxon>Moraxellales</taxon>
        <taxon>Moraxellaceae</taxon>
        <taxon>Acinetobacter</taxon>
    </lineage>
</organism>
<dbReference type="GO" id="GO:0046872">
    <property type="term" value="F:metal ion binding"/>
    <property type="evidence" value="ECO:0007669"/>
    <property type="project" value="UniProtKB-KW"/>
</dbReference>
<keyword evidence="6" id="KW-1185">Reference proteome</keyword>
<keyword evidence="2" id="KW-0378">Hydrolase</keyword>
<reference evidence="5 6" key="1">
    <citation type="submission" date="2013-10" db="EMBL/GenBank/DDBJ databases">
        <title>The Genome Sequence of Acinetobacter brisouii CIP 110357.</title>
        <authorList>
            <consortium name="The Broad Institute Genomics Platform"/>
            <consortium name="The Broad Institute Genome Sequencing Center for Infectious Disease"/>
            <person name="Cerqueira G."/>
            <person name="Feldgarden M."/>
            <person name="Courvalin P."/>
            <person name="Grillot-Courvalin C."/>
            <person name="Clermont D."/>
            <person name="Rocha E."/>
            <person name="Yoon E.-J."/>
            <person name="Nemec A."/>
            <person name="Young S.K."/>
            <person name="Zeng Q."/>
            <person name="Gargeya S."/>
            <person name="Fitzgerald M."/>
            <person name="Abouelleil A."/>
            <person name="Alvarado L."/>
            <person name="Berlin A.M."/>
            <person name="Chapman S.B."/>
            <person name="Gainer-Dewar J."/>
            <person name="Goldberg J."/>
            <person name="Gnerre S."/>
            <person name="Griggs A."/>
            <person name="Gujja S."/>
            <person name="Hansen M."/>
            <person name="Howarth C."/>
            <person name="Imamovic A."/>
            <person name="Ireland A."/>
            <person name="Larimer J."/>
            <person name="McCowan C."/>
            <person name="Murphy C."/>
            <person name="Pearson M."/>
            <person name="Poon T.W."/>
            <person name="Priest M."/>
            <person name="Roberts A."/>
            <person name="Saif S."/>
            <person name="Shea T."/>
            <person name="Sykes S."/>
            <person name="Wortman J."/>
            <person name="Nusbaum C."/>
            <person name="Birren B."/>
        </authorList>
    </citation>
    <scope>NUCLEOTIDE SEQUENCE [LARGE SCALE GENOMIC DNA]</scope>
    <source>
        <strain evidence="5 6">CIP 110357</strain>
    </source>
</reference>
<accession>V2U8B2</accession>
<dbReference type="STRING" id="396323.VH98_03950"/>
<keyword evidence="4" id="KW-0119">Carbohydrate metabolism</keyword>
<dbReference type="NCBIfam" id="TIGR01549">
    <property type="entry name" value="HAD-SF-IA-v1"/>
    <property type="match status" value="1"/>
</dbReference>
<proteinExistence type="predicted"/>
<dbReference type="SUPFAM" id="SSF56784">
    <property type="entry name" value="HAD-like"/>
    <property type="match status" value="1"/>
</dbReference>
<dbReference type="Proteomes" id="UP000018418">
    <property type="component" value="Unassembled WGS sequence"/>
</dbReference>
<dbReference type="Pfam" id="PF13419">
    <property type="entry name" value="HAD_2"/>
    <property type="match status" value="1"/>
</dbReference>
<dbReference type="InterPro" id="IPR036412">
    <property type="entry name" value="HAD-like_sf"/>
</dbReference>
<dbReference type="InterPro" id="IPR041492">
    <property type="entry name" value="HAD_2"/>
</dbReference>
<dbReference type="AlphaFoldDB" id="V2U8B2"/>
<protein>
    <submittedName>
        <fullName evidence="5">Phosphoglycolate phosphatase, bacterial</fullName>
    </submittedName>
</protein>
<dbReference type="RefSeq" id="WP_004902893.1">
    <property type="nucleotide sequence ID" value="NZ_BBTI01000005.1"/>
</dbReference>
<dbReference type="EMBL" id="AYEU01000007">
    <property type="protein sequence ID" value="ESK50618.1"/>
    <property type="molecule type" value="Genomic_DNA"/>
</dbReference>
<dbReference type="PANTHER" id="PTHR43434">
    <property type="entry name" value="PHOSPHOGLYCOLATE PHOSPHATASE"/>
    <property type="match status" value="1"/>
</dbReference>
<dbReference type="PRINTS" id="PR00413">
    <property type="entry name" value="HADHALOGNASE"/>
</dbReference>
<dbReference type="InterPro" id="IPR006439">
    <property type="entry name" value="HAD-SF_hydro_IA"/>
</dbReference>
<dbReference type="SFLD" id="SFLDS00003">
    <property type="entry name" value="Haloacid_Dehalogenase"/>
    <property type="match status" value="1"/>
</dbReference>
<sequence>MKAVLFDLDGTLIDTAADFIRIIQSMCREQQRPVVDADSIRSQVSEGARAMVKLVYPELAVDDATFLAHRQDFLERYGKQIVVDTDLFEGMYPLLEMLEQHQIPWGIVTNKPRNLSESLLEALDLQQRCSVLVCPDDVTHAKPHPEPMFLAAKQLEINPQQIIYVGDHPRDIEAGRNAEMYTILAAYGYLPVQQRDNLQAWQADCIIENVPQLQQVLQQHLKI</sequence>